<name>A0AAU6W0S4_9VIRU</name>
<gene>
    <name evidence="1" type="ORF">Drael01_00041</name>
</gene>
<evidence type="ECO:0000313" key="1">
    <source>
        <dbReference type="EMBL" id="XAI70271.1"/>
    </source>
</evidence>
<proteinExistence type="predicted"/>
<accession>A0AAU6W0S4</accession>
<dbReference type="EMBL" id="PP179320">
    <property type="protein sequence ID" value="XAI70271.1"/>
    <property type="molecule type" value="Genomic_DNA"/>
</dbReference>
<protein>
    <recommendedName>
        <fullName evidence="2">DUF1918 domain-containing protein</fullName>
    </recommendedName>
</protein>
<organism evidence="1">
    <name type="scientific">Pseudomonas phage Drael01</name>
    <dbReference type="NCBI Taxonomy" id="3138533"/>
    <lineage>
        <taxon>Viruses</taxon>
    </lineage>
</organism>
<sequence length="65" mass="7216">MQPKFRMTDAVVAVKGSGMQAEPRHIGQVGYIKGVHLFKGDTEHHYSVVFSNGCTDSVDESCLRY</sequence>
<reference evidence="1" key="1">
    <citation type="journal article" date="2024" name="J. Gen. Virol.">
        <title>Novel phages of Pseudomonas syringae unveil numerous potential auxiliary metabolic genes.</title>
        <authorList>
            <person name="Feltin C."/>
            <person name="Garneau J.R."/>
            <person name="Morris C.E."/>
            <person name="Berard A."/>
            <person name="Torres-Barcelo C."/>
        </authorList>
    </citation>
    <scope>NUCLEOTIDE SEQUENCE</scope>
</reference>
<evidence type="ECO:0008006" key="2">
    <source>
        <dbReference type="Google" id="ProtNLM"/>
    </source>
</evidence>